<evidence type="ECO:0000313" key="9">
    <source>
        <dbReference type="EMBL" id="KAA6395667.1"/>
    </source>
</evidence>
<proteinExistence type="predicted"/>
<dbReference type="InterPro" id="IPR027417">
    <property type="entry name" value="P-loop_NTPase"/>
</dbReference>
<dbReference type="EMBL" id="SNRW01001621">
    <property type="protein sequence ID" value="KAA6395667.1"/>
    <property type="molecule type" value="Genomic_DNA"/>
</dbReference>
<evidence type="ECO:0000259" key="7">
    <source>
        <dbReference type="Pfam" id="PF18198"/>
    </source>
</evidence>
<dbReference type="InterPro" id="IPR026983">
    <property type="entry name" value="DHC"/>
</dbReference>
<dbReference type="Gene3D" id="1.10.8.720">
    <property type="entry name" value="Region D6 of dynein motor"/>
    <property type="match status" value="1"/>
</dbReference>
<dbReference type="InterPro" id="IPR043160">
    <property type="entry name" value="Dynein_C_barrel"/>
</dbReference>
<dbReference type="InterPro" id="IPR024743">
    <property type="entry name" value="Dynein_HC_stalk"/>
</dbReference>
<dbReference type="Gene3D" id="1.20.920.20">
    <property type="match status" value="1"/>
</dbReference>
<accession>A0A5J4WKU3</accession>
<evidence type="ECO:0000259" key="3">
    <source>
        <dbReference type="Pfam" id="PF03028"/>
    </source>
</evidence>
<feature type="region of interest" description="Disordered" evidence="2">
    <location>
        <begin position="795"/>
        <end position="821"/>
    </location>
</feature>
<dbReference type="OrthoDB" id="10252139at2759"/>
<feature type="domain" description="Dynein heavy chain AAA module D4" evidence="5">
    <location>
        <begin position="136"/>
        <end position="211"/>
    </location>
</feature>
<dbReference type="GO" id="GO:0051959">
    <property type="term" value="F:dynein light intermediate chain binding"/>
    <property type="evidence" value="ECO:0007669"/>
    <property type="project" value="InterPro"/>
</dbReference>
<dbReference type="Pfam" id="PF18198">
    <property type="entry name" value="AAA_lid_11"/>
    <property type="match status" value="1"/>
</dbReference>
<feature type="coiled-coil region" evidence="1">
    <location>
        <begin position="550"/>
        <end position="619"/>
    </location>
</feature>
<sequence length="1995" mass="222133">MFEIEERVFDGSFIDDGSGVVVFVEDCHISAQGSGNSEIGSLLLDLVTTLVQSADIRSLLAQDDYEQIKEQLKEAVDEEGSQGKRILGTLGVSGQNQSGQGTIKGKKQGSGQQNQGNIQIGSSIQALQRAFVSLSYRDPNGKVETLIQARIKRNLHVVLSLDCTSSQFERRLATHPALFTRASVLWMGEWSSNSMKVVADNMLLPLYDIISIQQQESESQGNTNQQQGLKRQLSSTTELALVSGINSLPVPTQETLTLLALQIHYRRASGILSVTGSGQGLSSSSPSNLACPRDFVRLLQSFYEIYTERLSTRKGAHKHLAAGVEKLQGANQTVNQLSQEAVQQGKEVQKKQAECQSIMDEIQRKVEEVKDQKLEALKLEKELEQQKVEINQQMKIINEEMRDVKPQLDAAAKAVGNINKADLNELTSYTNPQQTILVILNAVLMVLGQETNDFALMKRFLKEPSAVTRISQYDFRNITDATRKKVEKAVKDKKEHFDKKKAYSVSKAIGPMAEWINAGLAFCDVHKKVEPLERRAKECEDKRIESQKKLDEVHKSLESFEKENARLQGELSQKMNAAAVLQVKLGEMNQKRDAASKLLGQLGDEKKRWESQIAQMNAELARLPLQALLSAAFHVYLGDETEDRRSSAVLQWVRDYVDIFEGRRFGGGNQGKMKQQSETKQFEQSPFIYSQFMCTESDRLEWKTEGLPADELSVENAVTIETAWKAQTQRADIVRKENQQMQQQNDYEQENDDNEGMKLDKDGNTQTPFAVPFIIDPSSQITTWLLSHLKKDKQGNELNKDKKNKQQQQQPEQEKNKKSDVVVDVIQQNDPKFLQRLELAVKWGKVLVVQEVDTIEPVLFPFLRSELIKQGNRLVVTIGEKLVEVDEKFALFLVTRNPQPNLGPDSRGVVSVISFTVTRAGLEAQLLSMTIQAEMPTLEQQRSLLLAREESLRLELAGLEKQLLIQLGRSEANMILEDKALISSLNETKRKSAGITEALKESSQLQAELGSKRGAYKPLALLGADIYFQLETVSGLNHMYQYSLPAFLTLFSRALKQAEKAKELEIRMKNMGKLLLHATVVTVARGMFKQDRLAFGLHLVHALCPSAFGSNEWDLLLGRTTTSAANITEVPQWVGIEYKKQMAQLMGSVKDLSNNAGWRNSESAQQWSRWMKSSQCESEFPLQNPPQIISPMEEAISKARQEQQTANVQKVQKQDKNSITHFQRVLLIQACRPDRLVSALLSFVTTALNLPSLDPPPFSLPDVAQKECLPSQPILLVVTPGIDPTVELEEAAKRTVGSDKYSAVAMGQGQGDTALKLIRENANKEAWVCLKNVHLMPSWLNELEKLLASIGESGFNDKFRLFMTSEAHDHFPRVLLRSCLKISYEAPPGVKKNLARTFDAWREDGRFECLTNEGARSGGSSANAIRASESIERPKILFALAWLHAVVQERRTYVPQGWIRAYEFSSADLRSAVDIVDNQLSAAVVASKTDDGNGKSRSQGKRMQVPWETIRALFAYTVYGGRIDNPMDWKVLNAYLRIWLNDRLIASNSLNILCEPLQRAQIPLQNRLIKPYIESLQLLPELDFPGLFCLPPNIEGTHQMAQGQDTLTSLKRLGVGIQQQGSSIGGSEQWRAGLTPIVTMWKVLLDEASGGRGIQSNSCSIIASQSLLIKPHAALRAIEGRKDEVSPLDLFICSESSFGLTLLSQIASDMNEIESYLSGQSILSASTAKAAEALSVDSIPSIWDTLWENGPSSASAFVRGAVQRAQNIYKLMNRITQNMTEIQQPFLGMSGSSSDGQKKKNQSLRAGYSEVLKDAIDLGLLFRPEMLLNALRQQTARNLGCAMDQLDLITHVVSPGKSDGIPKGWMMGACVPCRLQQLRLQGGQWKNNAVCWTDAGSASISLLDAHVILAWVPQFLLSSGAQGSEQTKLFVPSQDSIQGRGTFDFPVYMNEQRERLLMQMKLPVAGQGQNKSGDGTQSISIEDEWVLSGCCLLIS</sequence>
<feature type="domain" description="Dynein heavy chain coiled coil stalk" evidence="4">
    <location>
        <begin position="320"/>
        <end position="655"/>
    </location>
</feature>
<dbReference type="Gene3D" id="3.40.50.300">
    <property type="entry name" value="P-loop containing nucleotide triphosphate hydrolases"/>
    <property type="match status" value="3"/>
</dbReference>
<comment type="caution">
    <text evidence="9">The sequence shown here is derived from an EMBL/GenBank/DDBJ whole genome shotgun (WGS) entry which is preliminary data.</text>
</comment>
<dbReference type="GO" id="GO:0007018">
    <property type="term" value="P:microtubule-based movement"/>
    <property type="evidence" value="ECO:0007669"/>
    <property type="project" value="InterPro"/>
</dbReference>
<dbReference type="InterPro" id="IPR042219">
    <property type="entry name" value="AAA_lid_11_sf"/>
</dbReference>
<keyword evidence="1" id="KW-0175">Coiled coil</keyword>
<dbReference type="Gene3D" id="3.10.490.20">
    <property type="match status" value="1"/>
</dbReference>
<feature type="compositionally biased region" description="Basic and acidic residues" evidence="2">
    <location>
        <begin position="812"/>
        <end position="821"/>
    </location>
</feature>
<dbReference type="InterPro" id="IPR041658">
    <property type="entry name" value="AAA_lid_11"/>
</dbReference>
<dbReference type="GO" id="GO:0045505">
    <property type="term" value="F:dynein intermediate chain binding"/>
    <property type="evidence" value="ECO:0007669"/>
    <property type="project" value="InterPro"/>
</dbReference>
<dbReference type="Proteomes" id="UP000324800">
    <property type="component" value="Unassembled WGS sequence"/>
</dbReference>
<evidence type="ECO:0000313" key="10">
    <source>
        <dbReference type="Proteomes" id="UP000324800"/>
    </source>
</evidence>
<evidence type="ECO:0000256" key="2">
    <source>
        <dbReference type="SAM" id="MobiDB-lite"/>
    </source>
</evidence>
<evidence type="ECO:0000259" key="6">
    <source>
        <dbReference type="Pfam" id="PF12781"/>
    </source>
</evidence>
<feature type="domain" description="Dynein heavy chain ATP-binding dynein motor region" evidence="6">
    <location>
        <begin position="770"/>
        <end position="995"/>
    </location>
</feature>
<dbReference type="Pfam" id="PF12781">
    <property type="entry name" value="AAA_9"/>
    <property type="match status" value="1"/>
</dbReference>
<feature type="compositionally biased region" description="Low complexity" evidence="2">
    <location>
        <begin position="97"/>
        <end position="115"/>
    </location>
</feature>
<evidence type="ECO:0000256" key="1">
    <source>
        <dbReference type="SAM" id="Coils"/>
    </source>
</evidence>
<feature type="region of interest" description="Disordered" evidence="2">
    <location>
        <begin position="89"/>
        <end position="115"/>
    </location>
</feature>
<feature type="coiled-coil region" evidence="1">
    <location>
        <begin position="327"/>
        <end position="400"/>
    </location>
</feature>
<dbReference type="PANTHER" id="PTHR45703">
    <property type="entry name" value="DYNEIN HEAVY CHAIN"/>
    <property type="match status" value="1"/>
</dbReference>
<dbReference type="InterPro" id="IPR041228">
    <property type="entry name" value="Dynein_C"/>
</dbReference>
<organism evidence="9 10">
    <name type="scientific">Streblomastix strix</name>
    <dbReference type="NCBI Taxonomy" id="222440"/>
    <lineage>
        <taxon>Eukaryota</taxon>
        <taxon>Metamonada</taxon>
        <taxon>Preaxostyla</taxon>
        <taxon>Oxymonadida</taxon>
        <taxon>Streblomastigidae</taxon>
        <taxon>Streblomastix</taxon>
    </lineage>
</organism>
<dbReference type="Gene3D" id="1.10.8.1220">
    <property type="match status" value="1"/>
</dbReference>
<dbReference type="PANTHER" id="PTHR45703:SF22">
    <property type="entry name" value="DYNEIN CYTOPLASMIC 2 HEAVY CHAIN 1"/>
    <property type="match status" value="1"/>
</dbReference>
<dbReference type="Gene3D" id="1.20.1270.280">
    <property type="match status" value="1"/>
</dbReference>
<evidence type="ECO:0000259" key="5">
    <source>
        <dbReference type="Pfam" id="PF12780"/>
    </source>
</evidence>
<dbReference type="GO" id="GO:0030286">
    <property type="term" value="C:dynein complex"/>
    <property type="evidence" value="ECO:0007669"/>
    <property type="project" value="InterPro"/>
</dbReference>
<name>A0A5J4WKU3_9EUKA</name>
<dbReference type="Pfam" id="PF12777">
    <property type="entry name" value="MT"/>
    <property type="match status" value="1"/>
</dbReference>
<dbReference type="Pfam" id="PF18199">
    <property type="entry name" value="Dynein_C"/>
    <property type="match status" value="1"/>
</dbReference>
<dbReference type="Pfam" id="PF03028">
    <property type="entry name" value="Dynein_heavy"/>
    <property type="match status" value="1"/>
</dbReference>
<feature type="domain" description="Dynein heavy chain AAA lid" evidence="7">
    <location>
        <begin position="1435"/>
        <end position="1593"/>
    </location>
</feature>
<evidence type="ECO:0000259" key="4">
    <source>
        <dbReference type="Pfam" id="PF12777"/>
    </source>
</evidence>
<feature type="region of interest" description="Disordered" evidence="2">
    <location>
        <begin position="737"/>
        <end position="763"/>
    </location>
</feature>
<feature type="domain" description="Dynein heavy chain C-terminal" evidence="8">
    <location>
        <begin position="1680"/>
        <end position="1993"/>
    </location>
</feature>
<dbReference type="InterPro" id="IPR035706">
    <property type="entry name" value="AAA_9"/>
</dbReference>
<gene>
    <name evidence="9" type="ORF">EZS28_008806</name>
</gene>
<evidence type="ECO:0000259" key="8">
    <source>
        <dbReference type="Pfam" id="PF18199"/>
    </source>
</evidence>
<dbReference type="Pfam" id="PF12780">
    <property type="entry name" value="AAA_8"/>
    <property type="match status" value="1"/>
</dbReference>
<dbReference type="InterPro" id="IPR024317">
    <property type="entry name" value="Dynein_heavy_chain_D4_dom"/>
</dbReference>
<dbReference type="InterPro" id="IPR004273">
    <property type="entry name" value="Dynein_heavy_D6_P-loop"/>
</dbReference>
<dbReference type="GO" id="GO:0008569">
    <property type="term" value="F:minus-end-directed microtubule motor activity"/>
    <property type="evidence" value="ECO:0007669"/>
    <property type="project" value="InterPro"/>
</dbReference>
<dbReference type="Gene3D" id="6.10.140.1060">
    <property type="match status" value="1"/>
</dbReference>
<protein>
    <submittedName>
        <fullName evidence="9">Putative Cytoplasmic dynein 2 heavy chain 1</fullName>
    </submittedName>
</protein>
<reference evidence="9 10" key="1">
    <citation type="submission" date="2019-03" db="EMBL/GenBank/DDBJ databases">
        <title>Single cell metagenomics reveals metabolic interactions within the superorganism composed of flagellate Streblomastix strix and complex community of Bacteroidetes bacteria on its surface.</title>
        <authorList>
            <person name="Treitli S.C."/>
            <person name="Kolisko M."/>
            <person name="Husnik F."/>
            <person name="Keeling P."/>
            <person name="Hampl V."/>
        </authorList>
    </citation>
    <scope>NUCLEOTIDE SEQUENCE [LARGE SCALE GENOMIC DNA]</scope>
    <source>
        <strain evidence="9">ST1C</strain>
    </source>
</reference>
<feature type="domain" description="Dynein heavy chain region D6 P-loop" evidence="3">
    <location>
        <begin position="1271"/>
        <end position="1382"/>
    </location>
</feature>